<name>A0A3S2WL20_9BURK</name>
<accession>A0A3S2WL20</accession>
<comment type="caution">
    <text evidence="2">The sequence shown here is derived from an EMBL/GenBank/DDBJ whole genome shotgun (WGS) entry which is preliminary data.</text>
</comment>
<keyword evidence="1" id="KW-0812">Transmembrane</keyword>
<dbReference type="RefSeq" id="WP_127684179.1">
    <property type="nucleotide sequence ID" value="NZ_SACM01000006.1"/>
</dbReference>
<reference evidence="2 3" key="1">
    <citation type="submission" date="2019-01" db="EMBL/GenBank/DDBJ databases">
        <authorList>
            <person name="Chen W.-M."/>
        </authorList>
    </citation>
    <scope>NUCLEOTIDE SEQUENCE [LARGE SCALE GENOMIC DNA]</scope>
    <source>
        <strain evidence="2 3">CCP-18</strain>
    </source>
</reference>
<organism evidence="2 3">
    <name type="scientific">Inhella crocodyli</name>
    <dbReference type="NCBI Taxonomy" id="2499851"/>
    <lineage>
        <taxon>Bacteria</taxon>
        <taxon>Pseudomonadati</taxon>
        <taxon>Pseudomonadota</taxon>
        <taxon>Betaproteobacteria</taxon>
        <taxon>Burkholderiales</taxon>
        <taxon>Sphaerotilaceae</taxon>
        <taxon>Inhella</taxon>
    </lineage>
</organism>
<gene>
    <name evidence="2" type="ORF">EOD73_16675</name>
</gene>
<dbReference type="Proteomes" id="UP000288587">
    <property type="component" value="Unassembled WGS sequence"/>
</dbReference>
<feature type="transmembrane region" description="Helical" evidence="1">
    <location>
        <begin position="76"/>
        <end position="93"/>
    </location>
</feature>
<sequence>MEQPQVVLSPEQEQSLHTVSTISYLLHLIVAVGAVLPGFQPGVLLLLIAVVLDLVKRGDAQGSWQESHFRFRLRSVLLAGLAYLLTAPLWVLLLVPGWIAWFIVSLWFLYRIVQGWSALSGRRAIPD</sequence>
<evidence type="ECO:0000313" key="3">
    <source>
        <dbReference type="Proteomes" id="UP000288587"/>
    </source>
</evidence>
<evidence type="ECO:0008006" key="4">
    <source>
        <dbReference type="Google" id="ProtNLM"/>
    </source>
</evidence>
<protein>
    <recommendedName>
        <fullName evidence="4">Transmembrane protein</fullName>
    </recommendedName>
</protein>
<keyword evidence="1" id="KW-0472">Membrane</keyword>
<evidence type="ECO:0000256" key="1">
    <source>
        <dbReference type="SAM" id="Phobius"/>
    </source>
</evidence>
<feature type="transmembrane region" description="Helical" evidence="1">
    <location>
        <begin position="99"/>
        <end position="119"/>
    </location>
</feature>
<proteinExistence type="predicted"/>
<dbReference type="OrthoDB" id="5405464at2"/>
<dbReference type="EMBL" id="SACM01000006">
    <property type="protein sequence ID" value="RVT82371.1"/>
    <property type="molecule type" value="Genomic_DNA"/>
</dbReference>
<feature type="transmembrane region" description="Helical" evidence="1">
    <location>
        <begin position="24"/>
        <end position="55"/>
    </location>
</feature>
<dbReference type="AlphaFoldDB" id="A0A3S2WL20"/>
<keyword evidence="1" id="KW-1133">Transmembrane helix</keyword>
<evidence type="ECO:0000313" key="2">
    <source>
        <dbReference type="EMBL" id="RVT82371.1"/>
    </source>
</evidence>
<keyword evidence="3" id="KW-1185">Reference proteome</keyword>